<dbReference type="NCBIfam" id="TIGR02246">
    <property type="entry name" value="SgcJ/EcaC family oxidoreductase"/>
    <property type="match status" value="1"/>
</dbReference>
<sequence length="200" mass="22364">MEQAGQTGTLATTESLNRSPRRRVAMKLKLTALAMFFAVSAPMVQAAAEPSGGYTYRMVAEQPSNVNDKEIASLFDRWNKALKTGNSQTVLSMYTPDAVLQPTVSNKVRATPAEIKDYFDHFLALKPVGEINYREIRRLGPDAAVDSGVYTFTLTSAEGKQSKVQARYTFLYHRVGNEWKILNHHSSAMPEEQPEYQVSR</sequence>
<dbReference type="EMBL" id="RBTP01000048">
    <property type="protein sequence ID" value="RMT79937.1"/>
    <property type="molecule type" value="Genomic_DNA"/>
</dbReference>
<gene>
    <name evidence="3" type="ORF">ALP40_04680</name>
</gene>
<evidence type="ECO:0000313" key="3">
    <source>
        <dbReference type="EMBL" id="RMT79937.1"/>
    </source>
</evidence>
<name>A0A3M5P6Z1_PSEVI</name>
<feature type="domain" description="Calcium/calmodulin-dependent protein kinase II association-domain" evidence="2">
    <location>
        <begin position="68"/>
        <end position="190"/>
    </location>
</feature>
<keyword evidence="1" id="KW-0732">Signal</keyword>
<dbReference type="Gene3D" id="3.10.450.50">
    <property type="match status" value="1"/>
</dbReference>
<dbReference type="InterPro" id="IPR011944">
    <property type="entry name" value="Steroid_delta5-4_isomerase"/>
</dbReference>
<dbReference type="Proteomes" id="UP000273854">
    <property type="component" value="Unassembled WGS sequence"/>
</dbReference>
<feature type="signal peptide" evidence="1">
    <location>
        <begin position="1"/>
        <end position="46"/>
    </location>
</feature>
<dbReference type="GO" id="GO:0004683">
    <property type="term" value="F:calcium/calmodulin-dependent protein kinase activity"/>
    <property type="evidence" value="ECO:0007669"/>
    <property type="project" value="InterPro"/>
</dbReference>
<proteinExistence type="predicted"/>
<protein>
    <recommendedName>
        <fullName evidence="2">Calcium/calmodulin-dependent protein kinase II association-domain domain-containing protein</fullName>
    </recommendedName>
</protein>
<dbReference type="PIRSF" id="PIRSF028470">
    <property type="entry name" value="UCP028470"/>
    <property type="match status" value="1"/>
</dbReference>
<evidence type="ECO:0000259" key="2">
    <source>
        <dbReference type="Pfam" id="PF08332"/>
    </source>
</evidence>
<dbReference type="Pfam" id="PF08332">
    <property type="entry name" value="CaMKII_AD"/>
    <property type="match status" value="1"/>
</dbReference>
<dbReference type="SUPFAM" id="SSF54427">
    <property type="entry name" value="NTF2-like"/>
    <property type="match status" value="1"/>
</dbReference>
<reference evidence="3 4" key="1">
    <citation type="submission" date="2018-08" db="EMBL/GenBank/DDBJ databases">
        <title>Recombination of ecologically and evolutionarily significant loci maintains genetic cohesion in the Pseudomonas syringae species complex.</title>
        <authorList>
            <person name="Dillon M."/>
            <person name="Thakur S."/>
            <person name="Almeida R.N.D."/>
            <person name="Weir B.S."/>
            <person name="Guttman D.S."/>
        </authorList>
    </citation>
    <scope>NUCLEOTIDE SEQUENCE [LARGE SCALE GENOMIC DNA]</scope>
    <source>
        <strain evidence="3 4">ICMP 19473</strain>
    </source>
</reference>
<dbReference type="GO" id="GO:0005516">
    <property type="term" value="F:calmodulin binding"/>
    <property type="evidence" value="ECO:0007669"/>
    <property type="project" value="InterPro"/>
</dbReference>
<organism evidence="3 4">
    <name type="scientific">Pseudomonas viridiflava</name>
    <name type="common">Phytomonas viridiflava</name>
    <dbReference type="NCBI Taxonomy" id="33069"/>
    <lineage>
        <taxon>Bacteria</taxon>
        <taxon>Pseudomonadati</taxon>
        <taxon>Pseudomonadota</taxon>
        <taxon>Gammaproteobacteria</taxon>
        <taxon>Pseudomonadales</taxon>
        <taxon>Pseudomonadaceae</taxon>
        <taxon>Pseudomonas</taxon>
    </lineage>
</organism>
<dbReference type="InterPro" id="IPR032710">
    <property type="entry name" value="NTF2-like_dom_sf"/>
</dbReference>
<feature type="chain" id="PRO_5018247049" description="Calcium/calmodulin-dependent protein kinase II association-domain domain-containing protein" evidence="1">
    <location>
        <begin position="47"/>
        <end position="200"/>
    </location>
</feature>
<accession>A0A3M5P6Z1</accession>
<dbReference type="AlphaFoldDB" id="A0A3M5P6Z1"/>
<comment type="caution">
    <text evidence="3">The sequence shown here is derived from an EMBL/GenBank/DDBJ whole genome shotgun (WGS) entry which is preliminary data.</text>
</comment>
<dbReference type="InterPro" id="IPR013543">
    <property type="entry name" value="Ca/CaM-dep_prot_kinase-assoc"/>
</dbReference>
<dbReference type="InterPro" id="IPR016887">
    <property type="entry name" value="UCP028470_steroid_isom-rel"/>
</dbReference>
<evidence type="ECO:0000256" key="1">
    <source>
        <dbReference type="SAM" id="SignalP"/>
    </source>
</evidence>
<evidence type="ECO:0000313" key="4">
    <source>
        <dbReference type="Proteomes" id="UP000273854"/>
    </source>
</evidence>